<dbReference type="OMA" id="LASRWWD"/>
<keyword evidence="4 5" id="KW-0949">S-adenosyl-L-methionine</keyword>
<gene>
    <name evidence="5 6" type="primary">coq3</name>
    <name evidence="6" type="ORF">PPL_01559</name>
</gene>
<keyword evidence="1 5" id="KW-0489">Methyltransferase</keyword>
<dbReference type="GO" id="GO:0031314">
    <property type="term" value="C:extrinsic component of mitochondrial inner membrane"/>
    <property type="evidence" value="ECO:0007669"/>
    <property type="project" value="UniProtKB-UniRule"/>
</dbReference>
<keyword evidence="5" id="KW-0999">Mitochondrion inner membrane</keyword>
<comment type="pathway">
    <text evidence="5">Cofactor biosynthesis; ubiquinone biosynthesis.</text>
</comment>
<sequence>MIKNISNLITKSRYISNYRSYNYSTNNVNNVNSNSNTTKNTFSSMKEEEIKFFNGMAKDWWDINGPMRPLHKMNPVRVQYMVDRLKQSGVIKTSGGGGSGKSLAGLKIIDVGCGAGLLTESFSRLGADVVGLDAAGNNISMAIAHAKQDKTLSDNIDRNTLQYIESTVEQHAIDHHSSYDIVTTMEVVEHVENVPEFIKQCTSLIKPGGCFFLSTMNKTTLAYLTTIVGAEYICKFVPVGTHHWDQYVKPEDLQSYLSGNQVNLKDISGLFMNPLTMNWSLINNTNVNYILFAMKSTTSTTNNS</sequence>
<dbReference type="InterPro" id="IPR010233">
    <property type="entry name" value="UbiG_MeTrfase"/>
</dbReference>
<reference evidence="6 7" key="1">
    <citation type="journal article" date="2011" name="Genome Res.">
        <title>Phylogeny-wide analysis of social amoeba genomes highlights ancient origins for complex intercellular communication.</title>
        <authorList>
            <person name="Heidel A.J."/>
            <person name="Lawal H.M."/>
            <person name="Felder M."/>
            <person name="Schilde C."/>
            <person name="Helps N.R."/>
            <person name="Tunggal B."/>
            <person name="Rivero F."/>
            <person name="John U."/>
            <person name="Schleicher M."/>
            <person name="Eichinger L."/>
            <person name="Platzer M."/>
            <person name="Noegel A.A."/>
            <person name="Schaap P."/>
            <person name="Gloeckner G."/>
        </authorList>
    </citation>
    <scope>NUCLEOTIDE SEQUENCE [LARGE SCALE GENOMIC DNA]</scope>
    <source>
        <strain evidence="7">ATCC 26659 / Pp 5 / PN500</strain>
    </source>
</reference>
<comment type="catalytic activity">
    <reaction evidence="5">
        <text>a 3-demethylubiquinone + S-adenosyl-L-methionine = a ubiquinone + S-adenosyl-L-homocysteine</text>
        <dbReference type="Rhea" id="RHEA:81215"/>
        <dbReference type="Rhea" id="RHEA-COMP:9565"/>
        <dbReference type="Rhea" id="RHEA-COMP:19654"/>
        <dbReference type="ChEBI" id="CHEBI:16389"/>
        <dbReference type="ChEBI" id="CHEBI:57856"/>
        <dbReference type="ChEBI" id="CHEBI:59789"/>
        <dbReference type="ChEBI" id="CHEBI:231825"/>
    </reaction>
</comment>
<dbReference type="EC" id="2.1.1.114" evidence="5"/>
<dbReference type="EC" id="2.1.1.64" evidence="5"/>
<feature type="binding site" evidence="5">
    <location>
        <position position="189"/>
    </location>
    <ligand>
        <name>Mg(2+)</name>
        <dbReference type="ChEBI" id="CHEBI:18420"/>
    </ligand>
</feature>
<dbReference type="InterPro" id="IPR029063">
    <property type="entry name" value="SAM-dependent_MTases_sf"/>
</dbReference>
<dbReference type="RefSeq" id="XP_020436683.1">
    <property type="nucleotide sequence ID" value="XM_020572566.1"/>
</dbReference>
<dbReference type="InParanoid" id="D3AZU6"/>
<keyword evidence="2 5" id="KW-0808">Transferase</keyword>
<dbReference type="NCBIfam" id="TIGR01983">
    <property type="entry name" value="UbiG"/>
    <property type="match status" value="1"/>
</dbReference>
<dbReference type="EMBL" id="ADBJ01000008">
    <property type="protein sequence ID" value="EFA84570.1"/>
    <property type="molecule type" value="Genomic_DNA"/>
</dbReference>
<comment type="function">
    <text evidence="5">O-methyltransferase required for two non-consecutive steps during ubiquinone biosynthesis. Catalyzes the 2 O-methylation of 3,4-dihydroxy-5-(all-trans-polyprenyl)benzoic acid into 4-hydroxy-3-methoxy-5-(all-trans-polyprenyl)benzoic acid. Also catalyzes the last step of ubiquinone biosynthesis by mediating methylation of 3-demethylubiquinone into ubiquinone. Also able to mediate the methylation of 3-demethylubiquinol into ubiquinol.</text>
</comment>
<feature type="binding site" evidence="5">
    <location>
        <position position="133"/>
    </location>
    <ligand>
        <name>S-adenosyl-L-methionine</name>
        <dbReference type="ChEBI" id="CHEBI:59789"/>
    </ligand>
</feature>
<keyword evidence="3 5" id="KW-0831">Ubiquinone biosynthesis</keyword>
<keyword evidence="5" id="KW-0479">Metal-binding</keyword>
<comment type="cofactor">
    <cofactor evidence="5">
        <name>Mg(2+)</name>
        <dbReference type="ChEBI" id="CHEBI:18420"/>
    </cofactor>
</comment>
<dbReference type="Pfam" id="PF13489">
    <property type="entry name" value="Methyltransf_23"/>
    <property type="match status" value="1"/>
</dbReference>
<feature type="binding site" evidence="5">
    <location>
        <position position="190"/>
    </location>
    <ligand>
        <name>Mg(2+)</name>
        <dbReference type="ChEBI" id="CHEBI:18420"/>
    </ligand>
</feature>
<dbReference type="FunCoup" id="D3AZU6">
    <property type="interactions" value="326"/>
</dbReference>
<dbReference type="GO" id="GO:0061542">
    <property type="term" value="F:3-demethylubiquinol 3-O-methyltransferase activity"/>
    <property type="evidence" value="ECO:0007669"/>
    <property type="project" value="UniProtKB-UniRule"/>
</dbReference>
<comment type="catalytic activity">
    <reaction evidence="5">
        <text>a 3-demethylubiquinol + S-adenosyl-L-methionine = a ubiquinol + S-adenosyl-L-homocysteine + H(+)</text>
        <dbReference type="Rhea" id="RHEA:44380"/>
        <dbReference type="Rhea" id="RHEA-COMP:9566"/>
        <dbReference type="Rhea" id="RHEA-COMP:10914"/>
        <dbReference type="ChEBI" id="CHEBI:15378"/>
        <dbReference type="ChEBI" id="CHEBI:17976"/>
        <dbReference type="ChEBI" id="CHEBI:57856"/>
        <dbReference type="ChEBI" id="CHEBI:59789"/>
        <dbReference type="ChEBI" id="CHEBI:84422"/>
        <dbReference type="EC" id="2.1.1.64"/>
    </reaction>
</comment>
<dbReference type="Proteomes" id="UP000001396">
    <property type="component" value="Unassembled WGS sequence"/>
</dbReference>
<dbReference type="UniPathway" id="UPA00232"/>
<proteinExistence type="inferred from homology"/>
<evidence type="ECO:0000256" key="2">
    <source>
        <dbReference type="ARBA" id="ARBA00022679"/>
    </source>
</evidence>
<dbReference type="GeneID" id="31357088"/>
<dbReference type="STRING" id="670386.D3AZU6"/>
<comment type="subunit">
    <text evidence="5">Component of a multi-subunit COQ enzyme complex.</text>
</comment>
<dbReference type="GO" id="GO:0120537">
    <property type="term" value="F:3-demethylubiquinone 3-O-methyltransferase activity"/>
    <property type="evidence" value="ECO:0007669"/>
    <property type="project" value="RHEA"/>
</dbReference>
<evidence type="ECO:0000256" key="3">
    <source>
        <dbReference type="ARBA" id="ARBA00022688"/>
    </source>
</evidence>
<evidence type="ECO:0000313" key="7">
    <source>
        <dbReference type="Proteomes" id="UP000001396"/>
    </source>
</evidence>
<name>D3AZU6_HETP5</name>
<dbReference type="CDD" id="cd02440">
    <property type="entry name" value="AdoMet_MTases"/>
    <property type="match status" value="1"/>
</dbReference>
<keyword evidence="7" id="KW-1185">Reference proteome</keyword>
<comment type="similarity">
    <text evidence="5">Belongs to the class I-like SAM-binding methyltransferase superfamily. UbiG/COQ3 family.</text>
</comment>
<dbReference type="PANTHER" id="PTHR43464:SF19">
    <property type="entry name" value="UBIQUINONE BIOSYNTHESIS O-METHYLTRANSFERASE, MITOCHONDRIAL"/>
    <property type="match status" value="1"/>
</dbReference>
<dbReference type="HAMAP" id="MF_00472">
    <property type="entry name" value="UbiG"/>
    <property type="match status" value="1"/>
</dbReference>
<comment type="catalytic activity">
    <reaction evidence="5">
        <text>a 3,4-dihydroxy-5-(all-trans-polyprenyl)benzoate + S-adenosyl-L-methionine = a 4-hydroxy-3-methoxy-5-(all-trans-polyprenyl)benzoate + S-adenosyl-L-homocysteine + H(+)</text>
        <dbReference type="Rhea" id="RHEA:44452"/>
        <dbReference type="Rhea" id="RHEA-COMP:10930"/>
        <dbReference type="Rhea" id="RHEA-COMP:10931"/>
        <dbReference type="ChEBI" id="CHEBI:15378"/>
        <dbReference type="ChEBI" id="CHEBI:57856"/>
        <dbReference type="ChEBI" id="CHEBI:59789"/>
        <dbReference type="ChEBI" id="CHEBI:64694"/>
        <dbReference type="ChEBI" id="CHEBI:84443"/>
        <dbReference type="EC" id="2.1.1.114"/>
    </reaction>
</comment>
<comment type="caution">
    <text evidence="6">The sequence shown here is derived from an EMBL/GenBank/DDBJ whole genome shotgun (WGS) entry which is preliminary data.</text>
</comment>
<dbReference type="EC" id="2.1.1.-" evidence="5"/>
<protein>
    <recommendedName>
        <fullName evidence="5">Ubiquinone biosynthesis O-methyltransferase, mitochondrial</fullName>
    </recommendedName>
    <alternativeName>
        <fullName evidence="5">3-demethylubiquinol 3-O-methyltransferase</fullName>
        <ecNumber evidence="5">2.1.1.64</ecNumber>
    </alternativeName>
    <alternativeName>
        <fullName evidence="5">3-demethylubiquinone 3-O-methyltransferase</fullName>
        <ecNumber evidence="5">2.1.1.-</ecNumber>
    </alternativeName>
    <alternativeName>
        <fullName evidence="5">Polyprenyldihydroxybenzoate methyltransferase</fullName>
        <ecNumber evidence="5">2.1.1.114</ecNumber>
    </alternativeName>
</protein>
<evidence type="ECO:0000256" key="1">
    <source>
        <dbReference type="ARBA" id="ARBA00022603"/>
    </source>
</evidence>
<accession>D3AZU6</accession>
<dbReference type="AlphaFoldDB" id="D3AZU6"/>
<organism evidence="6 7">
    <name type="scientific">Heterostelium pallidum (strain ATCC 26659 / Pp 5 / PN500)</name>
    <name type="common">Cellular slime mold</name>
    <name type="synonym">Polysphondylium pallidum</name>
    <dbReference type="NCBI Taxonomy" id="670386"/>
    <lineage>
        <taxon>Eukaryota</taxon>
        <taxon>Amoebozoa</taxon>
        <taxon>Evosea</taxon>
        <taxon>Eumycetozoa</taxon>
        <taxon>Dictyostelia</taxon>
        <taxon>Acytosteliales</taxon>
        <taxon>Acytosteliaceae</taxon>
        <taxon>Heterostelium</taxon>
    </lineage>
</organism>
<dbReference type="Gene3D" id="3.40.50.150">
    <property type="entry name" value="Vaccinia Virus protein VP39"/>
    <property type="match status" value="1"/>
</dbReference>
<feature type="binding site" evidence="5">
    <location>
        <position position="112"/>
    </location>
    <ligand>
        <name>S-adenosyl-L-methionine</name>
        <dbReference type="ChEBI" id="CHEBI:59789"/>
    </ligand>
</feature>
<dbReference type="GO" id="GO:0010420">
    <property type="term" value="F:polyprenyldihydroxybenzoate methyltransferase activity"/>
    <property type="evidence" value="ECO:0007669"/>
    <property type="project" value="UniProtKB-UniRule"/>
</dbReference>
<dbReference type="GO" id="GO:0032259">
    <property type="term" value="P:methylation"/>
    <property type="evidence" value="ECO:0007669"/>
    <property type="project" value="UniProtKB-KW"/>
</dbReference>
<dbReference type="SUPFAM" id="SSF53335">
    <property type="entry name" value="S-adenosyl-L-methionine-dependent methyltransferases"/>
    <property type="match status" value="1"/>
</dbReference>
<evidence type="ECO:0000256" key="4">
    <source>
        <dbReference type="ARBA" id="ARBA00022691"/>
    </source>
</evidence>
<feature type="binding site" evidence="5">
    <location>
        <position position="185"/>
    </location>
    <ligand>
        <name>S-adenosyl-L-methionine</name>
        <dbReference type="ChEBI" id="CHEBI:59789"/>
    </ligand>
</feature>
<evidence type="ECO:0000256" key="5">
    <source>
        <dbReference type="HAMAP-Rule" id="MF_03190"/>
    </source>
</evidence>
<keyword evidence="5" id="KW-0472">Membrane</keyword>
<feature type="binding site" evidence="5">
    <location>
        <position position="77"/>
    </location>
    <ligand>
        <name>S-adenosyl-L-methionine</name>
        <dbReference type="ChEBI" id="CHEBI:59789"/>
    </ligand>
</feature>
<feature type="binding site" evidence="5">
    <location>
        <position position="186"/>
    </location>
    <ligand>
        <name>Mg(2+)</name>
        <dbReference type="ChEBI" id="CHEBI:18420"/>
    </ligand>
</feature>
<dbReference type="GO" id="GO:0046872">
    <property type="term" value="F:metal ion binding"/>
    <property type="evidence" value="ECO:0007669"/>
    <property type="project" value="UniProtKB-KW"/>
</dbReference>
<keyword evidence="5" id="KW-0460">Magnesium</keyword>
<keyword evidence="5" id="KW-0496">Mitochondrion</keyword>
<evidence type="ECO:0000313" key="6">
    <source>
        <dbReference type="EMBL" id="EFA84570.1"/>
    </source>
</evidence>
<comment type="subcellular location">
    <subcellularLocation>
        <location evidence="5">Mitochondrion inner membrane</location>
        <topology evidence="5">Peripheral membrane protein</topology>
        <orientation evidence="5">Matrix side</orientation>
    </subcellularLocation>
</comment>
<dbReference type="PANTHER" id="PTHR43464">
    <property type="entry name" value="METHYLTRANSFERASE"/>
    <property type="match status" value="1"/>
</dbReference>